<dbReference type="EMBL" id="WUBI01000003">
    <property type="protein sequence ID" value="MWV46024.1"/>
    <property type="molecule type" value="Genomic_DNA"/>
</dbReference>
<dbReference type="Pfam" id="PF16126">
    <property type="entry name" value="DUF4838"/>
    <property type="match status" value="1"/>
</dbReference>
<dbReference type="GO" id="GO:0046559">
    <property type="term" value="F:alpha-glucuronidase activity"/>
    <property type="evidence" value="ECO:0007669"/>
    <property type="project" value="InterPro"/>
</dbReference>
<accession>A0A7X3LK31</accession>
<dbReference type="Gene3D" id="3.30.379.10">
    <property type="entry name" value="Chitobiase/beta-hexosaminidase domain 2-like"/>
    <property type="match status" value="1"/>
</dbReference>
<dbReference type="SUPFAM" id="SSF55545">
    <property type="entry name" value="beta-N-acetylhexosaminidase-like domain"/>
    <property type="match status" value="1"/>
</dbReference>
<organism evidence="3 4">
    <name type="scientific">Paenibacillus dendrobii</name>
    <dbReference type="NCBI Taxonomy" id="2691084"/>
    <lineage>
        <taxon>Bacteria</taxon>
        <taxon>Bacillati</taxon>
        <taxon>Bacillota</taxon>
        <taxon>Bacilli</taxon>
        <taxon>Bacillales</taxon>
        <taxon>Paenibacillaceae</taxon>
        <taxon>Paenibacillus</taxon>
    </lineage>
</organism>
<keyword evidence="4" id="KW-1185">Reference proteome</keyword>
<dbReference type="GO" id="GO:0045493">
    <property type="term" value="P:xylan catabolic process"/>
    <property type="evidence" value="ECO:0007669"/>
    <property type="project" value="InterPro"/>
</dbReference>
<reference evidence="3 4" key="1">
    <citation type="submission" date="2019-12" db="EMBL/GenBank/DDBJ databases">
        <title>Paenibacillus sp. nov., an endophytic bacterium isolated from the stem of Dendrobium.</title>
        <authorList>
            <person name="Zhao R."/>
        </authorList>
    </citation>
    <scope>NUCLEOTIDE SEQUENCE [LARGE SCALE GENOMIC DNA]</scope>
    <source>
        <strain evidence="3 4">HJL G12</strain>
    </source>
</reference>
<comment type="caution">
    <text evidence="3">The sequence shown here is derived from an EMBL/GenBank/DDBJ whole genome shotgun (WGS) entry which is preliminary data.</text>
</comment>
<dbReference type="InterPro" id="IPR032287">
    <property type="entry name" value="DUF4838"/>
</dbReference>
<dbReference type="AlphaFoldDB" id="A0A7X3LK31"/>
<dbReference type="PANTHER" id="PTHR47406:SF2">
    <property type="entry name" value="ALPHA GLUCURONIDASE N-TERMINAL DOMAIN-CONTAINING PROTEIN"/>
    <property type="match status" value="1"/>
</dbReference>
<name>A0A7X3LK31_9BACL</name>
<evidence type="ECO:0000259" key="2">
    <source>
        <dbReference type="Pfam" id="PF03648"/>
    </source>
</evidence>
<feature type="domain" description="Alpha glucuronidase N-terminal" evidence="2">
    <location>
        <begin position="37"/>
        <end position="130"/>
    </location>
</feature>
<sequence length="585" mass="67100">MKNREMIAKEGLDMSTVSKMGKPVTIAIDGLSDWRIVVEEGAIASETHAARELQHFLREICGAELPIVSDEQPLAEKELIVGDNRHLRELGIDLDTGRLGQDGFVLKTVGNRLVIAGGQPRGTLYGVYSLLEEELGCRWFTRTESLIPKRSSIQLPEINSERIPRIATRTALFMDTYDGDWAARNKINCWSPYPLEEKHGGKIAMSEHFVHTFYKLVPPEAYFEAHPEYFSLVDGTRRGSDAQLCLSHPDVFRIALEQLRRWMDEEPEAAIFGVSQNDCTGACECEQCRALDEEEESPIGSILTFVNRLAEAIEEEYPDKRIETLAYWYSRKPPKHLKPHRNVIIRLCSMECCFMHPLDQCEQNDSFVQDVVGWGKICDQVYIWDYLVDFKHYVMPYPNLRVIAPNIRFFTESNVSGIMAQGAHTSLKTEFAEMKSYLTARLLWNPELDPQTLIQEFATHYYGAAAESILAYIRLLEDRVDALVGYHAGCFDPPTDKYFSPELLDESERLLGHALRLADSPEIEERVRTVHMQVKYTRMMLLTEKLNQVRSDFFKEAEELGITRVTEWKPLEESKERLETGQEPF</sequence>
<evidence type="ECO:0000313" key="3">
    <source>
        <dbReference type="EMBL" id="MWV46024.1"/>
    </source>
</evidence>
<evidence type="ECO:0000313" key="4">
    <source>
        <dbReference type="Proteomes" id="UP000460318"/>
    </source>
</evidence>
<evidence type="ECO:0000256" key="1">
    <source>
        <dbReference type="ARBA" id="ARBA00022801"/>
    </source>
</evidence>
<dbReference type="PANTHER" id="PTHR47406">
    <property type="entry name" value="COAGULATION FACTOR 5/8 TYPE, C-TERMINAL"/>
    <property type="match status" value="1"/>
</dbReference>
<dbReference type="Pfam" id="PF03648">
    <property type="entry name" value="Glyco_hydro_67N"/>
    <property type="match status" value="1"/>
</dbReference>
<protein>
    <submittedName>
        <fullName evidence="3">DUF4838 domain-containing protein</fullName>
    </submittedName>
</protein>
<dbReference type="Proteomes" id="UP000460318">
    <property type="component" value="Unassembled WGS sequence"/>
</dbReference>
<dbReference type="InterPro" id="IPR029018">
    <property type="entry name" value="Hex-like_dom2"/>
</dbReference>
<gene>
    <name evidence="3" type="ORF">GRF59_20605</name>
</gene>
<keyword evidence="1" id="KW-0378">Hydrolase</keyword>
<proteinExistence type="predicted"/>
<dbReference type="InterPro" id="IPR005154">
    <property type="entry name" value="Glyco_hydro_67_aGlcAse_N"/>
</dbReference>